<proteinExistence type="predicted"/>
<name>A0ABU1AIB8_9BACT</name>
<organism evidence="2 3">
    <name type="scientific">Thalassobacterium sedimentorum</name>
    <dbReference type="NCBI Taxonomy" id="3041258"/>
    <lineage>
        <taxon>Bacteria</taxon>
        <taxon>Pseudomonadati</taxon>
        <taxon>Verrucomicrobiota</taxon>
        <taxon>Opitutia</taxon>
        <taxon>Puniceicoccales</taxon>
        <taxon>Coraliomargaritaceae</taxon>
        <taxon>Thalassobacterium</taxon>
    </lineage>
</organism>
<dbReference type="InterPro" id="IPR024185">
    <property type="entry name" value="FTHF_cligase-like_sf"/>
</dbReference>
<dbReference type="InterPro" id="IPR037171">
    <property type="entry name" value="NagB/RpiA_transferase-like"/>
</dbReference>
<reference evidence="2 3" key="1">
    <citation type="submission" date="2023-04" db="EMBL/GenBank/DDBJ databases">
        <title>A novel bacteria isolated from coastal sediment.</title>
        <authorList>
            <person name="Liu X.-J."/>
            <person name="Du Z.-J."/>
        </authorList>
    </citation>
    <scope>NUCLEOTIDE SEQUENCE [LARGE SCALE GENOMIC DNA]</scope>
    <source>
        <strain evidence="2 3">SDUM461004</strain>
    </source>
</reference>
<evidence type="ECO:0000259" key="1">
    <source>
        <dbReference type="Pfam" id="PF02589"/>
    </source>
</evidence>
<evidence type="ECO:0000313" key="2">
    <source>
        <dbReference type="EMBL" id="MDQ8194555.1"/>
    </source>
</evidence>
<dbReference type="RefSeq" id="WP_308985024.1">
    <property type="nucleotide sequence ID" value="NZ_JARXIC010000012.1"/>
</dbReference>
<feature type="domain" description="LUD" evidence="1">
    <location>
        <begin position="96"/>
        <end position="195"/>
    </location>
</feature>
<comment type="caution">
    <text evidence="2">The sequence shown here is derived from an EMBL/GenBank/DDBJ whole genome shotgun (WGS) entry which is preliminary data.</text>
</comment>
<dbReference type="Pfam" id="PF02589">
    <property type="entry name" value="LUD_dom"/>
    <property type="match status" value="1"/>
</dbReference>
<evidence type="ECO:0000313" key="3">
    <source>
        <dbReference type="Proteomes" id="UP001243717"/>
    </source>
</evidence>
<dbReference type="PANTHER" id="PTHR43682:SF1">
    <property type="entry name" value="LACTATE UTILIZATION PROTEIN C"/>
    <property type="match status" value="1"/>
</dbReference>
<keyword evidence="3" id="KW-1185">Reference proteome</keyword>
<dbReference type="SUPFAM" id="SSF100950">
    <property type="entry name" value="NagB/RpiA/CoA transferase-like"/>
    <property type="match status" value="1"/>
</dbReference>
<dbReference type="InterPro" id="IPR003741">
    <property type="entry name" value="LUD_dom"/>
</dbReference>
<dbReference type="EMBL" id="JARXIC010000012">
    <property type="protein sequence ID" value="MDQ8194555.1"/>
    <property type="molecule type" value="Genomic_DNA"/>
</dbReference>
<sequence>MSSDREKIFSAIRAALDPLPERTAKPDWDPSLVICNPSGEFDSLTAQFADKLTFASSRFFDQVDALIAFLVKEGSTYGYCDPALAALFEGSEAIAFDTEFDHAKINDYAFGITKGSAGIAESGTIMLKDTQTSARLGALAPWIHIAVLKEADIVPNIPAAIERFGDDPSIIFATGPSKTADVEGILIEGVHGPGIQIALVLP</sequence>
<accession>A0ABU1AIB8</accession>
<dbReference type="Proteomes" id="UP001243717">
    <property type="component" value="Unassembled WGS sequence"/>
</dbReference>
<dbReference type="Gene3D" id="3.40.50.10420">
    <property type="entry name" value="NagB/RpiA/CoA transferase-like"/>
    <property type="match status" value="1"/>
</dbReference>
<protein>
    <submittedName>
        <fullName evidence="2">LUD domain-containing protein</fullName>
    </submittedName>
</protein>
<gene>
    <name evidence="2" type="ORF">QEH59_08970</name>
</gene>
<dbReference type="PANTHER" id="PTHR43682">
    <property type="entry name" value="LACTATE UTILIZATION PROTEIN C"/>
    <property type="match status" value="1"/>
</dbReference>